<protein>
    <submittedName>
        <fullName evidence="1">Uncharacterized protein</fullName>
    </submittedName>
</protein>
<comment type="caution">
    <text evidence="1">The sequence shown here is derived from an EMBL/GenBank/DDBJ whole genome shotgun (WGS) entry which is preliminary data.</text>
</comment>
<dbReference type="AlphaFoldDB" id="A0A4R3RJ52"/>
<accession>A0A4R3RJ52</accession>
<proteinExistence type="predicted"/>
<evidence type="ECO:0000313" key="1">
    <source>
        <dbReference type="EMBL" id="TCU33592.1"/>
    </source>
</evidence>
<sequence length="51" mass="5921">MLLSMGGYHRGEMGRIFWQLSITPPWDTFTVYLHQTEPARRRQGITSAVRA</sequence>
<evidence type="ECO:0000313" key="2">
    <source>
        <dbReference type="Proteomes" id="UP000295507"/>
    </source>
</evidence>
<dbReference type="EMBL" id="SMBK01000015">
    <property type="protein sequence ID" value="TCU33592.1"/>
    <property type="molecule type" value="Genomic_DNA"/>
</dbReference>
<gene>
    <name evidence="1" type="ORF">EV129_11597</name>
</gene>
<organism evidence="1 2">
    <name type="scientific">Rhizobium azibense</name>
    <dbReference type="NCBI Taxonomy" id="1136135"/>
    <lineage>
        <taxon>Bacteria</taxon>
        <taxon>Pseudomonadati</taxon>
        <taxon>Pseudomonadota</taxon>
        <taxon>Alphaproteobacteria</taxon>
        <taxon>Hyphomicrobiales</taxon>
        <taxon>Rhizobiaceae</taxon>
        <taxon>Rhizobium/Agrobacterium group</taxon>
        <taxon>Rhizobium</taxon>
    </lineage>
</organism>
<reference evidence="1 2" key="1">
    <citation type="submission" date="2019-03" db="EMBL/GenBank/DDBJ databases">
        <title>Genomic Encyclopedia of Type Strains, Phase IV (KMG-V): Genome sequencing to study the core and pangenomes of soil and plant-associated prokaryotes.</title>
        <authorList>
            <person name="Whitman W."/>
        </authorList>
    </citation>
    <scope>NUCLEOTIDE SEQUENCE [LARGE SCALE GENOMIC DNA]</scope>
    <source>
        <strain evidence="1 2">IE4868</strain>
    </source>
</reference>
<dbReference type="Proteomes" id="UP000295507">
    <property type="component" value="Unassembled WGS sequence"/>
</dbReference>
<name>A0A4R3RJ52_9HYPH</name>